<proteinExistence type="predicted"/>
<organism evidence="2 3">
    <name type="scientific">Fulvivirga sediminis</name>
    <dbReference type="NCBI Taxonomy" id="2803949"/>
    <lineage>
        <taxon>Bacteria</taxon>
        <taxon>Pseudomonadati</taxon>
        <taxon>Bacteroidota</taxon>
        <taxon>Cytophagia</taxon>
        <taxon>Cytophagales</taxon>
        <taxon>Fulvivirgaceae</taxon>
        <taxon>Fulvivirga</taxon>
    </lineage>
</organism>
<keyword evidence="3" id="KW-1185">Reference proteome</keyword>
<protein>
    <submittedName>
        <fullName evidence="2">Carbohydrate-binding family 9-like protein</fullName>
    </submittedName>
</protein>
<accession>A0A937FDD4</accession>
<sequence>MAIDGKSEPAWDKAPWTSSFIDIEGVEKPTYNTKVKMLWDDEYLYFYAELEEPHVWADITQRDEVIFYNNDFEIFINPDGDTHNYLEFEMNALNTVWDLWLAKPYRNDSKVIDNWDIKGLKTAVDIKGTLNDPADIDLGWSIEIAMPWSALGEASKNLKAPEDKVWRINFSRVNWDYSLDDGKYGRKKDENGNYFPEYNWVWSPQYAIDMHRPELWGYVYFTKKKNTNYTLTASDEVVWKLYQVYRSIIERNDVMVFQKQIKVEGRSLPITLEEHSAGWNLKVDDPFSGKAIIIREDGLLIYK</sequence>
<dbReference type="GO" id="GO:0030246">
    <property type="term" value="F:carbohydrate binding"/>
    <property type="evidence" value="ECO:0007669"/>
    <property type="project" value="InterPro"/>
</dbReference>
<dbReference type="SUPFAM" id="SSF49344">
    <property type="entry name" value="CBD9-like"/>
    <property type="match status" value="1"/>
</dbReference>
<dbReference type="Pfam" id="PF06452">
    <property type="entry name" value="CBM9_1"/>
    <property type="match status" value="1"/>
</dbReference>
<dbReference type="Proteomes" id="UP000659388">
    <property type="component" value="Unassembled WGS sequence"/>
</dbReference>
<evidence type="ECO:0000259" key="1">
    <source>
        <dbReference type="Pfam" id="PF06452"/>
    </source>
</evidence>
<evidence type="ECO:0000313" key="3">
    <source>
        <dbReference type="Proteomes" id="UP000659388"/>
    </source>
</evidence>
<dbReference type="Gene3D" id="2.60.40.1190">
    <property type="match status" value="1"/>
</dbReference>
<dbReference type="PANTHER" id="PTHR35532:SF5">
    <property type="entry name" value="CARBOHYDRATE-BINDING DOMAIN-CONTAINING PROTEIN"/>
    <property type="match status" value="1"/>
</dbReference>
<dbReference type="GO" id="GO:0004553">
    <property type="term" value="F:hydrolase activity, hydrolyzing O-glycosyl compounds"/>
    <property type="evidence" value="ECO:0007669"/>
    <property type="project" value="InterPro"/>
</dbReference>
<dbReference type="PANTHER" id="PTHR35532">
    <property type="entry name" value="SIMILAR TO POLYHYDROXYALKANOATE DEPOLYMERASE"/>
    <property type="match status" value="1"/>
</dbReference>
<dbReference type="EMBL" id="JAESIY010000018">
    <property type="protein sequence ID" value="MBL3658845.1"/>
    <property type="molecule type" value="Genomic_DNA"/>
</dbReference>
<dbReference type="CDD" id="cd09620">
    <property type="entry name" value="CBM9_like_3"/>
    <property type="match status" value="1"/>
</dbReference>
<evidence type="ECO:0000313" key="2">
    <source>
        <dbReference type="EMBL" id="MBL3658845.1"/>
    </source>
</evidence>
<dbReference type="GO" id="GO:0016052">
    <property type="term" value="P:carbohydrate catabolic process"/>
    <property type="evidence" value="ECO:0007669"/>
    <property type="project" value="InterPro"/>
</dbReference>
<feature type="domain" description="Carbohydrate-binding" evidence="1">
    <location>
        <begin position="3"/>
        <end position="157"/>
    </location>
</feature>
<comment type="caution">
    <text evidence="2">The sequence shown here is derived from an EMBL/GenBank/DDBJ whole genome shotgun (WGS) entry which is preliminary data.</text>
</comment>
<gene>
    <name evidence="2" type="ORF">JL102_22035</name>
</gene>
<reference evidence="2" key="1">
    <citation type="submission" date="2021-01" db="EMBL/GenBank/DDBJ databases">
        <title>Fulvivirga kasyanovii gen. nov., sp nov., a novel member of the phylum Bacteroidetes isolated from seawater in a mussel farm.</title>
        <authorList>
            <person name="Zhao L.-H."/>
            <person name="Wang Z.-J."/>
        </authorList>
    </citation>
    <scope>NUCLEOTIDE SEQUENCE</scope>
    <source>
        <strain evidence="2">2943</strain>
    </source>
</reference>
<name>A0A937FDD4_9BACT</name>
<dbReference type="InterPro" id="IPR010502">
    <property type="entry name" value="Carb-bd_dom_fam9"/>
</dbReference>
<dbReference type="AlphaFoldDB" id="A0A937FDD4"/>